<dbReference type="InterPro" id="IPR001375">
    <property type="entry name" value="Peptidase_S9_cat"/>
</dbReference>
<evidence type="ECO:0000259" key="3">
    <source>
        <dbReference type="Pfam" id="PF00930"/>
    </source>
</evidence>
<dbReference type="InterPro" id="IPR002469">
    <property type="entry name" value="Peptidase_S9B_N"/>
</dbReference>
<dbReference type="PANTHER" id="PTHR11731:SF193">
    <property type="entry name" value="DIPEPTIDYL PEPTIDASE 9"/>
    <property type="match status" value="1"/>
</dbReference>
<gene>
    <name evidence="4" type="ORF">ESB13_12020</name>
</gene>
<evidence type="ECO:0000256" key="1">
    <source>
        <dbReference type="SAM" id="SignalP"/>
    </source>
</evidence>
<comment type="caution">
    <text evidence="4">The sequence shown here is derived from an EMBL/GenBank/DDBJ whole genome shotgun (WGS) entry which is preliminary data.</text>
</comment>
<organism evidence="4 5">
    <name type="scientific">Filimonas effusa</name>
    <dbReference type="NCBI Taxonomy" id="2508721"/>
    <lineage>
        <taxon>Bacteria</taxon>
        <taxon>Pseudomonadati</taxon>
        <taxon>Bacteroidota</taxon>
        <taxon>Chitinophagia</taxon>
        <taxon>Chitinophagales</taxon>
        <taxon>Chitinophagaceae</taxon>
        <taxon>Filimonas</taxon>
    </lineage>
</organism>
<keyword evidence="5" id="KW-1185">Reference proteome</keyword>
<feature type="signal peptide" evidence="1">
    <location>
        <begin position="1"/>
        <end position="21"/>
    </location>
</feature>
<evidence type="ECO:0000259" key="2">
    <source>
        <dbReference type="Pfam" id="PF00326"/>
    </source>
</evidence>
<dbReference type="PANTHER" id="PTHR11731">
    <property type="entry name" value="PROTEASE FAMILY S9B,C DIPEPTIDYL-PEPTIDASE IV-RELATED"/>
    <property type="match status" value="1"/>
</dbReference>
<evidence type="ECO:0000313" key="5">
    <source>
        <dbReference type="Proteomes" id="UP000290545"/>
    </source>
</evidence>
<dbReference type="Gene3D" id="3.40.50.1820">
    <property type="entry name" value="alpha/beta hydrolase"/>
    <property type="match status" value="1"/>
</dbReference>
<dbReference type="EMBL" id="SDHZ01000002">
    <property type="protein sequence ID" value="RXK82855.1"/>
    <property type="molecule type" value="Genomic_DNA"/>
</dbReference>
<dbReference type="GO" id="GO:0008236">
    <property type="term" value="F:serine-type peptidase activity"/>
    <property type="evidence" value="ECO:0007669"/>
    <property type="project" value="InterPro"/>
</dbReference>
<feature type="domain" description="Dipeptidylpeptidase IV N-terminal" evidence="3">
    <location>
        <begin position="80"/>
        <end position="435"/>
    </location>
</feature>
<keyword evidence="1" id="KW-0732">Signal</keyword>
<feature type="domain" description="Peptidase S9 prolyl oligopeptidase catalytic" evidence="2">
    <location>
        <begin position="525"/>
        <end position="717"/>
    </location>
</feature>
<dbReference type="SUPFAM" id="SSF82171">
    <property type="entry name" value="DPP6 N-terminal domain-like"/>
    <property type="match status" value="1"/>
</dbReference>
<dbReference type="GO" id="GO:0008239">
    <property type="term" value="F:dipeptidyl-peptidase activity"/>
    <property type="evidence" value="ECO:0007669"/>
    <property type="project" value="TreeGrafter"/>
</dbReference>
<dbReference type="Pfam" id="PF00326">
    <property type="entry name" value="Peptidase_S9"/>
    <property type="match status" value="1"/>
</dbReference>
<feature type="chain" id="PRO_5020626998" evidence="1">
    <location>
        <begin position="22"/>
        <end position="723"/>
    </location>
</feature>
<dbReference type="SUPFAM" id="SSF53474">
    <property type="entry name" value="alpha/beta-Hydrolases"/>
    <property type="match status" value="1"/>
</dbReference>
<name>A0A4Q1D3B4_9BACT</name>
<protein>
    <submittedName>
        <fullName evidence="4">S9 family peptidase</fullName>
    </submittedName>
</protein>
<dbReference type="GO" id="GO:0006508">
    <property type="term" value="P:proteolysis"/>
    <property type="evidence" value="ECO:0007669"/>
    <property type="project" value="InterPro"/>
</dbReference>
<dbReference type="Proteomes" id="UP000290545">
    <property type="component" value="Unassembled WGS sequence"/>
</dbReference>
<dbReference type="InterPro" id="IPR050278">
    <property type="entry name" value="Serine_Prot_S9B/DPPIV"/>
</dbReference>
<accession>A0A4Q1D3B4</accession>
<proteinExistence type="predicted"/>
<dbReference type="AlphaFoldDB" id="A0A4Q1D3B4"/>
<dbReference type="Gene3D" id="2.140.10.30">
    <property type="entry name" value="Dipeptidylpeptidase IV, N-terminal domain"/>
    <property type="match status" value="1"/>
</dbReference>
<reference evidence="4 5" key="1">
    <citation type="submission" date="2019-01" db="EMBL/GenBank/DDBJ databases">
        <title>Filimonas sp. strain TTM-71.</title>
        <authorList>
            <person name="Chen W.-M."/>
        </authorList>
    </citation>
    <scope>NUCLEOTIDE SEQUENCE [LARGE SCALE GENOMIC DNA]</scope>
    <source>
        <strain evidence="4 5">TTM-71</strain>
    </source>
</reference>
<dbReference type="OrthoDB" id="9812921at2"/>
<evidence type="ECO:0000313" key="4">
    <source>
        <dbReference type="EMBL" id="RXK82855.1"/>
    </source>
</evidence>
<sequence>MKHFFKLLGIAALLIATRSEAQPPTGYQWTTDGNGFYQEEEGAIVQYQLPAFGRKVIVEPSRLTPKDSSAPLKVRNFFFSEDGKKLLIYTNSKKVWRLDTRGDYWLLDLVSGKLRKVGTARAAASLMFAKLSPDGSKVAYVSEHNIYMEDALTGKEKALTTNGTDRMINGTFDWVYEEEFDCRDGFRWSPDSKKIAYWQIDARQIRNFLMINNTDSIYSFTVPVEYPKVGEAPSPCKVGVVDITTAQTRWMNVPGDNRQHYIPRMEWAANATELVLQQLNRKQNESKIFLCTAATGAAQVIYTETEKAWIDIKARWSDIPEGWEWLNGGKNFLWVSEKDGYRHIYLVSRDGKTEKRITTGKYDIMTIQAIDDKTGNIYYMASPENATQKYLYRVNINTGENVLLSPASQKGTHSYEVSPNGAYAEHQFSNANTPPMGEWVSLPKHTTISNQQRSPGKPGPRYPVEFFQVTTAEGVTMDGWMIKPAHFDSTKKYPVLFYVYTEPATQTVKDSYGSAGTRLYDGDIAADGYIQISLDGRGTPAAKGAAWRKAIYRNIGRINIRDQAQAAEKILQWSFVDTSRIAVWGWSGGGSTTLNLLFQYPQIYKTGISIAPVANQLTYDNIYQERYMGIPQENREDFVNGSPVTYAKNLKGKLLLVHGTGDDNVHYQNAEMLINELIKYDKVFQLMSYPNRTHSINEGEGTTKHLKSTFTEFLKRNCPGGGR</sequence>
<dbReference type="InterPro" id="IPR029058">
    <property type="entry name" value="AB_hydrolase_fold"/>
</dbReference>
<dbReference type="Pfam" id="PF00930">
    <property type="entry name" value="DPPIV_N"/>
    <property type="match status" value="1"/>
</dbReference>
<dbReference type="RefSeq" id="WP_129003594.1">
    <property type="nucleotide sequence ID" value="NZ_SDHZ01000002.1"/>
</dbReference>